<dbReference type="Proteomes" id="UP000091857">
    <property type="component" value="Chromosome 9"/>
</dbReference>
<evidence type="ECO:0000313" key="2">
    <source>
        <dbReference type="Proteomes" id="UP000091857"/>
    </source>
</evidence>
<protein>
    <submittedName>
        <fullName evidence="1">Uncharacterized protein</fullName>
    </submittedName>
</protein>
<name>A0ACB7H2Z3_MANES</name>
<organism evidence="1 2">
    <name type="scientific">Manihot esculenta</name>
    <name type="common">Cassava</name>
    <name type="synonym">Jatropha manihot</name>
    <dbReference type="NCBI Taxonomy" id="3983"/>
    <lineage>
        <taxon>Eukaryota</taxon>
        <taxon>Viridiplantae</taxon>
        <taxon>Streptophyta</taxon>
        <taxon>Embryophyta</taxon>
        <taxon>Tracheophyta</taxon>
        <taxon>Spermatophyta</taxon>
        <taxon>Magnoliopsida</taxon>
        <taxon>eudicotyledons</taxon>
        <taxon>Gunneridae</taxon>
        <taxon>Pentapetalae</taxon>
        <taxon>rosids</taxon>
        <taxon>fabids</taxon>
        <taxon>Malpighiales</taxon>
        <taxon>Euphorbiaceae</taxon>
        <taxon>Crotonoideae</taxon>
        <taxon>Manihoteae</taxon>
        <taxon>Manihot</taxon>
    </lineage>
</organism>
<evidence type="ECO:0000313" key="1">
    <source>
        <dbReference type="EMBL" id="KAG8646449.1"/>
    </source>
</evidence>
<gene>
    <name evidence="1" type="ORF">MANES_09G007600v8</name>
</gene>
<dbReference type="EMBL" id="CM004395">
    <property type="protein sequence ID" value="KAG8646449.1"/>
    <property type="molecule type" value="Genomic_DNA"/>
</dbReference>
<keyword evidence="2" id="KW-1185">Reference proteome</keyword>
<comment type="caution">
    <text evidence="1">The sequence shown here is derived from an EMBL/GenBank/DDBJ whole genome shotgun (WGS) entry which is preliminary data.</text>
</comment>
<accession>A0ACB7H2Z3</accession>
<sequence length="261" mass="29478">MSDILIPSNCRHVHARNSSSGLGEMEANLVAEGNGHGAERGGSFDMGSLGRCLSSFVDEGSCESHRYYLSRRTVLEMLRDRDYSVPSSEIDITLQEFRAIHGQNLDIDRLKFSATNKSDPSKRVLVIFCGTGVVKVSSVRLIAAQIANRDSLTGLILVLQNQITNQALKAMDLFTFRVEMFQITDLLVNITKHVLKPKHEVLTDREKEKLLNKYKIEEKQLPRLLKKDAISRYYGLEKGQVVKVTYTGEITESHVTYRCVW</sequence>
<reference evidence="2" key="1">
    <citation type="journal article" date="2016" name="Nat. Biotechnol.">
        <title>Sequencing wild and cultivated cassava and related species reveals extensive interspecific hybridization and genetic diversity.</title>
        <authorList>
            <person name="Bredeson J.V."/>
            <person name="Lyons J.B."/>
            <person name="Prochnik S.E."/>
            <person name="Wu G.A."/>
            <person name="Ha C.M."/>
            <person name="Edsinger-Gonzales E."/>
            <person name="Grimwood J."/>
            <person name="Schmutz J."/>
            <person name="Rabbi I.Y."/>
            <person name="Egesi C."/>
            <person name="Nauluvula P."/>
            <person name="Lebot V."/>
            <person name="Ndunguru J."/>
            <person name="Mkamilo G."/>
            <person name="Bart R.S."/>
            <person name="Setter T.L."/>
            <person name="Gleadow R.M."/>
            <person name="Kulakow P."/>
            <person name="Ferguson M.E."/>
            <person name="Rounsley S."/>
            <person name="Rokhsar D.S."/>
        </authorList>
    </citation>
    <scope>NUCLEOTIDE SEQUENCE [LARGE SCALE GENOMIC DNA]</scope>
    <source>
        <strain evidence="2">cv. AM560-2</strain>
    </source>
</reference>
<proteinExistence type="predicted"/>